<proteinExistence type="predicted"/>
<accession>A0A4R5MG56</accession>
<gene>
    <name evidence="1" type="ORF">EYW47_00350</name>
</gene>
<organism evidence="1 2">
    <name type="scientific">Paraburkholderia silviterrae</name>
    <dbReference type="NCBI Taxonomy" id="2528715"/>
    <lineage>
        <taxon>Bacteria</taxon>
        <taxon>Pseudomonadati</taxon>
        <taxon>Pseudomonadota</taxon>
        <taxon>Betaproteobacteria</taxon>
        <taxon>Burkholderiales</taxon>
        <taxon>Burkholderiaceae</taxon>
        <taxon>Paraburkholderia</taxon>
    </lineage>
</organism>
<evidence type="ECO:0000313" key="1">
    <source>
        <dbReference type="EMBL" id="TDG25856.1"/>
    </source>
</evidence>
<dbReference type="RefSeq" id="WP_133192908.1">
    <property type="nucleotide sequence ID" value="NZ_JBHUCW010000015.1"/>
</dbReference>
<evidence type="ECO:0000313" key="2">
    <source>
        <dbReference type="Proteomes" id="UP000295722"/>
    </source>
</evidence>
<dbReference type="OrthoDB" id="9115509at2"/>
<comment type="caution">
    <text evidence="1">The sequence shown here is derived from an EMBL/GenBank/DDBJ whole genome shotgun (WGS) entry which is preliminary data.</text>
</comment>
<sequence length="195" mass="20169">MTYPIQGGFPNWSAPFTDANGRLTRDGMYLLQLLFNRTGAAPGDFLNEISSQSQSLPVLFSDESGDGDALVIPGPVGPMGPQGLQGAPGPALVLDIADADEPMMRAGLVSPGGWFDEKGSGGTYGFASGVDFTGGTTTSLTLSQGYGSQANLIVTFDSAWQGADQFSLSGKTLSFTSAIPVGVGKVYVKGFLMPQ</sequence>
<name>A0A4R5MG56_9BURK</name>
<dbReference type="AlphaFoldDB" id="A0A4R5MG56"/>
<reference evidence="1 2" key="1">
    <citation type="submission" date="2019-03" db="EMBL/GenBank/DDBJ databases">
        <title>Paraburkholderia sp. 4M-K11, isolated from subtropical forest soil.</title>
        <authorList>
            <person name="Gao Z.-H."/>
            <person name="Qiu L.-H."/>
        </authorList>
    </citation>
    <scope>NUCLEOTIDE SEQUENCE [LARGE SCALE GENOMIC DNA]</scope>
    <source>
        <strain evidence="1 2">4M-K11</strain>
    </source>
</reference>
<keyword evidence="2" id="KW-1185">Reference proteome</keyword>
<dbReference type="Proteomes" id="UP000295722">
    <property type="component" value="Unassembled WGS sequence"/>
</dbReference>
<dbReference type="EMBL" id="SMRP01000001">
    <property type="protein sequence ID" value="TDG25856.1"/>
    <property type="molecule type" value="Genomic_DNA"/>
</dbReference>
<protein>
    <submittedName>
        <fullName evidence="1">Uncharacterized protein</fullName>
    </submittedName>
</protein>